<dbReference type="OrthoDB" id="1658026at2759"/>
<keyword evidence="3" id="KW-1133">Transmembrane helix</keyword>
<evidence type="ECO:0000256" key="3">
    <source>
        <dbReference type="SAM" id="Phobius"/>
    </source>
</evidence>
<evidence type="ECO:0000313" key="5">
    <source>
        <dbReference type="EMBL" id="KAJ4837012.1"/>
    </source>
</evidence>
<protein>
    <recommendedName>
        <fullName evidence="4">Aminotransferase-like plant mobile domain-containing protein</fullName>
    </recommendedName>
</protein>
<reference evidence="5" key="1">
    <citation type="submission" date="2022-02" db="EMBL/GenBank/DDBJ databases">
        <authorList>
            <person name="Henning P.M."/>
            <person name="McCubbin A.G."/>
            <person name="Shore J.S."/>
        </authorList>
    </citation>
    <scope>NUCLEOTIDE SEQUENCE</scope>
    <source>
        <strain evidence="5">F60SS</strain>
        <tissue evidence="5">Leaves</tissue>
    </source>
</reference>
<evidence type="ECO:0000313" key="6">
    <source>
        <dbReference type="Proteomes" id="UP001141552"/>
    </source>
</evidence>
<evidence type="ECO:0000256" key="1">
    <source>
        <dbReference type="SAM" id="Coils"/>
    </source>
</evidence>
<keyword evidence="3" id="KW-0472">Membrane</keyword>
<accession>A0A9Q0FT14</accession>
<reference evidence="5" key="2">
    <citation type="journal article" date="2023" name="Plants (Basel)">
        <title>Annotation of the Turnera subulata (Passifloraceae) Draft Genome Reveals the S-Locus Evolved after the Divergence of Turneroideae from Passifloroideae in a Stepwise Manner.</title>
        <authorList>
            <person name="Henning P.M."/>
            <person name="Roalson E.H."/>
            <person name="Mir W."/>
            <person name="McCubbin A.G."/>
            <person name="Shore J.S."/>
        </authorList>
    </citation>
    <scope>NUCLEOTIDE SEQUENCE</scope>
    <source>
        <strain evidence="5">F60SS</strain>
    </source>
</reference>
<dbReference type="PANTHER" id="PTHR46033">
    <property type="entry name" value="PROTEIN MAIN-LIKE 2"/>
    <property type="match status" value="1"/>
</dbReference>
<proteinExistence type="predicted"/>
<organism evidence="5 6">
    <name type="scientific">Turnera subulata</name>
    <dbReference type="NCBI Taxonomy" id="218843"/>
    <lineage>
        <taxon>Eukaryota</taxon>
        <taxon>Viridiplantae</taxon>
        <taxon>Streptophyta</taxon>
        <taxon>Embryophyta</taxon>
        <taxon>Tracheophyta</taxon>
        <taxon>Spermatophyta</taxon>
        <taxon>Magnoliopsida</taxon>
        <taxon>eudicotyledons</taxon>
        <taxon>Gunneridae</taxon>
        <taxon>Pentapetalae</taxon>
        <taxon>rosids</taxon>
        <taxon>fabids</taxon>
        <taxon>Malpighiales</taxon>
        <taxon>Passifloraceae</taxon>
        <taxon>Turnera</taxon>
    </lineage>
</organism>
<keyword evidence="3" id="KW-0812">Transmembrane</keyword>
<feature type="domain" description="Aminotransferase-like plant mobile" evidence="4">
    <location>
        <begin position="129"/>
        <end position="260"/>
    </location>
</feature>
<dbReference type="Proteomes" id="UP001141552">
    <property type="component" value="Unassembled WGS sequence"/>
</dbReference>
<dbReference type="EMBL" id="JAKUCV010003969">
    <property type="protein sequence ID" value="KAJ4837012.1"/>
    <property type="molecule type" value="Genomic_DNA"/>
</dbReference>
<dbReference type="InterPro" id="IPR019557">
    <property type="entry name" value="AminoTfrase-like_pln_mobile"/>
</dbReference>
<gene>
    <name evidence="5" type="ORF">Tsubulata_016669</name>
</gene>
<dbReference type="PANTHER" id="PTHR46033:SF1">
    <property type="entry name" value="PROTEIN MAIN-LIKE 2"/>
    <property type="match status" value="1"/>
</dbReference>
<evidence type="ECO:0000259" key="4">
    <source>
        <dbReference type="Pfam" id="PF10536"/>
    </source>
</evidence>
<dbReference type="GO" id="GO:0010073">
    <property type="term" value="P:meristem maintenance"/>
    <property type="evidence" value="ECO:0007669"/>
    <property type="project" value="InterPro"/>
</dbReference>
<feature type="transmembrane region" description="Helical" evidence="3">
    <location>
        <begin position="859"/>
        <end position="881"/>
    </location>
</feature>
<sequence>MATSCPTRSFDNLSLDILWDLQESLSLSDNAKRDRFFALIDHIGLRGPLFETWVADSLVISLGPTAINDHSILEKVCPLSRSTAIPWGRSISLRDYTDEPPLRDQYPIQTWPYEPSTGYSFFSTATLFWNSSLNVFAFPFGPLTIKLYDLSVLFGLPPHGHDFSIVSSENSIFSDEFISTCSGKSYIAVMRQPESLNTKEDHFKFLIVFFTKYLFCSRGKECTLCFVPLVRHLLESENPVALGSLVLASIYQGLHQLTTETLAWKSILAPRDLPTDLTVLKNEPRMRVEVYHPHYCAAQLGFYQHVLVSLEFSRNCLSLHDHVPFSCRKRKGQSSTGSVWPNTSKRSRGVHLGASTAFAAFLDTPGPSLNPQASLPLNSPVINVEHSDEEASESSGEPLQYRRNPSRSTPVTPVFREADFLRTGAPQFSSSPRSGSSETGETFGDDVLSPFPGHSFLPDAISSTTAPRTLHFQVSAVELPAIFVPSPQAPVPFFPSTAEASFSIIASNTAGVSEAQAEVPPHPEASTETRPLATASTIVSSILAPAVNSEGVLLTSVGETPVPPPVSSVAAFQAHLDPKAPMTTRVSISPLPRPTESMVSSLGGFSFPASSPAVFEPVLLVSFSQSTLLPRGTINHAATDHSTGSSAQVLVPLHIDELNLQRLVLRLPDSLRDPTIVVEICAVCTRLLAPPSPLGQDIHALVELLNRNVEGEAYLVQLARKSNNSGHLLALQRESECRFIDAKLKAAELLVLKTDYQCTLHQQAVIDADCVATHEKIAQLEEELTRLREHYSALDQDFERIGATAAHQTSKLRTLRDSRNQALDFVEDNRSLEVCAAAAVPGTGFTDMARRIAALKGPFSATVVLFSSILCHLSLLHVLYFHYLDEKVFREVVMQHHRIPYASRLTPSDLATWLLVNQIRRNAQTLEDFAIHAYRCTCQHCVATLLAATQ</sequence>
<evidence type="ECO:0000256" key="2">
    <source>
        <dbReference type="SAM" id="MobiDB-lite"/>
    </source>
</evidence>
<keyword evidence="6" id="KW-1185">Reference proteome</keyword>
<feature type="coiled-coil region" evidence="1">
    <location>
        <begin position="770"/>
        <end position="797"/>
    </location>
</feature>
<keyword evidence="1" id="KW-0175">Coiled coil</keyword>
<name>A0A9Q0FT14_9ROSI</name>
<feature type="region of interest" description="Disordered" evidence="2">
    <location>
        <begin position="385"/>
        <end position="449"/>
    </location>
</feature>
<dbReference type="InterPro" id="IPR044824">
    <property type="entry name" value="MAIN-like"/>
</dbReference>
<dbReference type="AlphaFoldDB" id="A0A9Q0FT14"/>
<comment type="caution">
    <text evidence="5">The sequence shown here is derived from an EMBL/GenBank/DDBJ whole genome shotgun (WGS) entry which is preliminary data.</text>
</comment>
<dbReference type="Pfam" id="PF10536">
    <property type="entry name" value="PMD"/>
    <property type="match status" value="1"/>
</dbReference>